<sequence length="1377" mass="155811">MTDHNFDEFPYNALLPKRETQASIFLTKYPSYDGRSVRMAIFDSGIDPGAPGLTVTSDGQPKIIDMIDATGAGDVDTTTIVEPDSDGYIIGLTKRKLKIPNEWKNPSGKYHIGVKNIYELFPTTVRSRIKKDYLDKEFLPKHKPLLADALKRYELFCQKHSNDEIIENQQERIRIMLEREELKSQIDLLKDAQAKISDLGPTFDCIVFFDGQYWKACIDTTGEGRLNDCIVLGNYRECHQYGTISDRDKFNYSVNIYDDGNLLEIVGQSSSHGTHVASIAAANFPNDPDRNGVAPGAQLVSIVIGDNRLGTMETGSAIIRAFIKAIESGCDVINMSYGEPGHWAEGRVFDLVNDLINKHGLIYVVAAGNDGPALSTLGALSSMQSDKIISVGAYVTPDMMEAEYSMLEKLPGSSYSWTSRGPASNGAPGVSVCGPGGAITSVPNWTLKSGVLMNGTSMASPNVCGCIALLLSACKQRSIPYTPYSIRMSLENTALKVANFEPISHGNGLVQVEKAFDFLTTYQQQLNNERNIQFRITCNSDGQSSSSSTNALGIYLREFEQTRKPSMHTITITPELFQDKNQDDKINFEMNFNLICTETWIKCPKYFNLTYGSRSFMVRIDPSSLVDGQYYQTWIEAYDVKCIEKGSSFKILVTVIKPLIIENDRYQFTEHFRAGYFKRLFINVPDNSTSARIVIRNNHTTEIGKYVLHIHQLPAQKSYRDYDFFKYFSIQPSSNICYNFDVIGSLTMEICFGKWWSCLFNNETSVELEFYRINIINEYQTGNGNLIASNCIKRIDLRNFGQQPMKINPSLKFKTFIHSIKPLESKIRPLLDCRDKWPEGKIIYEIILTYSLKLTKNSDCRISFPLFSDILYESPYESQLWMLFDSNKQHLASGDAYPEKYNIKLDKGEYKILLQIRHESIKQLEHVQELPIQIIHKLRDTITLPIYSSNYQAIIGNDSKKLTNILLPTNITVPIFISNIMNGSCLIGSKSIPIKSSMMGIFRGNISIQTNQNSSNNNDQQQQALFMKNFPIELIVDCDGSNSVSNQNNNKNKQSTTPTTTTTTTTTTDSTTTTTDSTKSSTSNDDKDLNEIRIGLVNKLDKNCQRKYLESLESDNNVACDPQFLLAKLQLRYQEPIKNPHSKIICETDEASKTTKDDKHDNDIVGGGDDHEWLCSKEKELLNQIEMADKILEPIIKDFLNTYTTFKLDNKRILVSQSQAKITEKTKSIVMDTLIIKGIQLCRLIKHRRHYHSNVEIPGKFSENIEDVYGKLSLLVDNIYNDSKTLPFAQKHLLLHGHYARFIKIALKQSDDSSSSSTTVNNNESGGCNNEDDPFWTNKMDTEHRIIQAFKQLGWHHLAGHLERQIHVKFPNSYRKF</sequence>
<dbReference type="InterPro" id="IPR048383">
    <property type="entry name" value="TPPII_Ig-like-1"/>
</dbReference>
<feature type="region of interest" description="Disordered" evidence="11">
    <location>
        <begin position="1312"/>
        <end position="1334"/>
    </location>
</feature>
<dbReference type="PROSITE" id="PS51892">
    <property type="entry name" value="SUBTILASE"/>
    <property type="match status" value="1"/>
</dbReference>
<evidence type="ECO:0000256" key="10">
    <source>
        <dbReference type="PROSITE-ProRule" id="PRU01240"/>
    </source>
</evidence>
<evidence type="ECO:0000259" key="13">
    <source>
        <dbReference type="Pfam" id="PF12580"/>
    </source>
</evidence>
<dbReference type="GO" id="GO:0005829">
    <property type="term" value="C:cytosol"/>
    <property type="evidence" value="ECO:0007669"/>
    <property type="project" value="TreeGrafter"/>
</dbReference>
<dbReference type="Gene3D" id="2.60.40.3170">
    <property type="match status" value="1"/>
</dbReference>
<dbReference type="GO" id="GO:0004177">
    <property type="term" value="F:aminopeptidase activity"/>
    <property type="evidence" value="ECO:0007669"/>
    <property type="project" value="UniProtKB-KW"/>
</dbReference>
<feature type="active site" description="Charge relay system" evidence="10">
    <location>
        <position position="457"/>
    </location>
</feature>
<keyword evidence="6 10" id="KW-0645">Protease</keyword>
<dbReference type="GO" id="GO:0006508">
    <property type="term" value="P:proteolysis"/>
    <property type="evidence" value="ECO:0007669"/>
    <property type="project" value="UniProtKB-KW"/>
</dbReference>
<keyword evidence="5" id="KW-0031">Aminopeptidase</keyword>
<keyword evidence="7 10" id="KW-0378">Hydrolase</keyword>
<gene>
    <name evidence="17" type="primary">LOC113788742</name>
</gene>
<evidence type="ECO:0000256" key="6">
    <source>
        <dbReference type="ARBA" id="ARBA00022670"/>
    </source>
</evidence>
<evidence type="ECO:0000259" key="15">
    <source>
        <dbReference type="Pfam" id="PF21316"/>
    </source>
</evidence>
<feature type="compositionally biased region" description="Low complexity" evidence="11">
    <location>
        <begin position="1043"/>
        <end position="1083"/>
    </location>
</feature>
<evidence type="ECO:0000256" key="1">
    <source>
        <dbReference type="ARBA" id="ARBA00001910"/>
    </source>
</evidence>
<dbReference type="OrthoDB" id="6424942at2759"/>
<dbReference type="InterPro" id="IPR023828">
    <property type="entry name" value="Peptidase_S8_Ser-AS"/>
</dbReference>
<dbReference type="PANTHER" id="PTHR43806:SF14">
    <property type="entry name" value="TRIPEPTIDYL-PEPTIDASE 2"/>
    <property type="match status" value="1"/>
</dbReference>
<comment type="similarity">
    <text evidence="2 10">Belongs to the peptidase S8 family.</text>
</comment>
<proteinExistence type="inferred from homology"/>
<dbReference type="InterPro" id="IPR048384">
    <property type="entry name" value="TPPII_GBD"/>
</dbReference>
<dbReference type="GO" id="GO:0008240">
    <property type="term" value="F:tripeptidyl-peptidase activity"/>
    <property type="evidence" value="ECO:0007669"/>
    <property type="project" value="UniProtKB-EC"/>
</dbReference>
<dbReference type="Pfam" id="PF00082">
    <property type="entry name" value="Peptidase_S8"/>
    <property type="match status" value="1"/>
</dbReference>
<dbReference type="PROSITE" id="PS00137">
    <property type="entry name" value="SUBTILASE_HIS"/>
    <property type="match status" value="1"/>
</dbReference>
<feature type="domain" description="Tripeptidyl peptidase II second Ig-like" evidence="13">
    <location>
        <begin position="804"/>
        <end position="982"/>
    </location>
</feature>
<dbReference type="InterPro" id="IPR036852">
    <property type="entry name" value="Peptidase_S8/S53_dom_sf"/>
</dbReference>
<dbReference type="CDD" id="cd04857">
    <property type="entry name" value="Peptidases_S8_Tripeptidyl_Aminopeptidase_II"/>
    <property type="match status" value="1"/>
</dbReference>
<evidence type="ECO:0000256" key="3">
    <source>
        <dbReference type="ARBA" id="ARBA00012462"/>
    </source>
</evidence>
<dbReference type="Proteomes" id="UP000515146">
    <property type="component" value="Unplaced"/>
</dbReference>
<dbReference type="CTD" id="36444"/>
<feature type="active site" description="Charge relay system" evidence="10">
    <location>
        <position position="272"/>
    </location>
</feature>
<dbReference type="KEGG" id="dpte:113788742"/>
<dbReference type="Gene3D" id="3.40.50.200">
    <property type="entry name" value="Peptidase S8/S53 domain"/>
    <property type="match status" value="1"/>
</dbReference>
<evidence type="ECO:0000256" key="8">
    <source>
        <dbReference type="ARBA" id="ARBA00022825"/>
    </source>
</evidence>
<evidence type="ECO:0000256" key="2">
    <source>
        <dbReference type="ARBA" id="ARBA00011073"/>
    </source>
</evidence>
<dbReference type="EC" id="3.4.14.10" evidence="3"/>
<evidence type="ECO:0000256" key="7">
    <source>
        <dbReference type="ARBA" id="ARBA00022801"/>
    </source>
</evidence>
<feature type="compositionally biased region" description="Polar residues" evidence="11">
    <location>
        <begin position="1318"/>
        <end position="1328"/>
    </location>
</feature>
<evidence type="ECO:0000313" key="16">
    <source>
        <dbReference type="Proteomes" id="UP000515146"/>
    </source>
</evidence>
<dbReference type="RefSeq" id="XP_027193994.1">
    <property type="nucleotide sequence ID" value="XM_027338193.1"/>
</dbReference>
<feature type="region of interest" description="Disordered" evidence="11">
    <location>
        <begin position="1043"/>
        <end position="1087"/>
    </location>
</feature>
<dbReference type="InParanoid" id="A0A6P6XQ40"/>
<dbReference type="InterPro" id="IPR022398">
    <property type="entry name" value="Peptidase_S8_His-AS"/>
</dbReference>
<evidence type="ECO:0000256" key="11">
    <source>
        <dbReference type="SAM" id="MobiDB-lite"/>
    </source>
</evidence>
<evidence type="ECO:0000256" key="9">
    <source>
        <dbReference type="ARBA" id="ARBA00032232"/>
    </source>
</evidence>
<organism evidence="16 17">
    <name type="scientific">Dermatophagoides pteronyssinus</name>
    <name type="common">European house dust mite</name>
    <dbReference type="NCBI Taxonomy" id="6956"/>
    <lineage>
        <taxon>Eukaryota</taxon>
        <taxon>Metazoa</taxon>
        <taxon>Ecdysozoa</taxon>
        <taxon>Arthropoda</taxon>
        <taxon>Chelicerata</taxon>
        <taxon>Arachnida</taxon>
        <taxon>Acari</taxon>
        <taxon>Acariformes</taxon>
        <taxon>Sarcoptiformes</taxon>
        <taxon>Astigmata</taxon>
        <taxon>Psoroptidia</taxon>
        <taxon>Analgoidea</taxon>
        <taxon>Pyroglyphidae</taxon>
        <taxon>Dermatophagoidinae</taxon>
        <taxon>Dermatophagoides</taxon>
    </lineage>
</organism>
<dbReference type="InterPro" id="IPR022229">
    <property type="entry name" value="TPPII_Ig-like-2"/>
</dbReference>
<dbReference type="SUPFAM" id="SSF52743">
    <property type="entry name" value="Subtilisin-like"/>
    <property type="match status" value="1"/>
</dbReference>
<dbReference type="Pfam" id="PF12580">
    <property type="entry name" value="TPPII"/>
    <property type="match status" value="1"/>
</dbReference>
<dbReference type="PANTHER" id="PTHR43806">
    <property type="entry name" value="PEPTIDASE S8"/>
    <property type="match status" value="1"/>
</dbReference>
<dbReference type="GO" id="GO:0004252">
    <property type="term" value="F:serine-type endopeptidase activity"/>
    <property type="evidence" value="ECO:0007669"/>
    <property type="project" value="UniProtKB-UniRule"/>
</dbReference>
<evidence type="ECO:0000256" key="5">
    <source>
        <dbReference type="ARBA" id="ARBA00022438"/>
    </source>
</evidence>
<dbReference type="InterPro" id="IPR015500">
    <property type="entry name" value="Peptidase_S8_subtilisin-rel"/>
</dbReference>
<evidence type="ECO:0000259" key="14">
    <source>
        <dbReference type="Pfam" id="PF21223"/>
    </source>
</evidence>
<dbReference type="Gene3D" id="1.25.40.710">
    <property type="match status" value="1"/>
</dbReference>
<comment type="catalytic activity">
    <reaction evidence="1">
        <text>Release of an N-terminal tripeptide from a polypeptide.</text>
        <dbReference type="EC" id="3.4.14.10"/>
    </reaction>
</comment>
<dbReference type="PRINTS" id="PR00723">
    <property type="entry name" value="SUBTILISIN"/>
</dbReference>
<dbReference type="FunCoup" id="A0A6P6XQ40">
    <property type="interactions" value="1744"/>
</dbReference>
<dbReference type="OMA" id="XRICEVI"/>
<feature type="domain" description="Peptidase S8/S53" evidence="12">
    <location>
        <begin position="34"/>
        <end position="498"/>
    </location>
</feature>
<dbReference type="FunFam" id="3.40.50.200:FF:000003">
    <property type="entry name" value="Tripeptidyl peptidase 2"/>
    <property type="match status" value="1"/>
</dbReference>
<dbReference type="InterPro" id="IPR034051">
    <property type="entry name" value="TPP_II_domain"/>
</dbReference>
<evidence type="ECO:0000256" key="4">
    <source>
        <dbReference type="ARBA" id="ARBA00020244"/>
    </source>
</evidence>
<evidence type="ECO:0000259" key="12">
    <source>
        <dbReference type="Pfam" id="PF00082"/>
    </source>
</evidence>
<name>A0A6P6XQ40_DERPT</name>
<feature type="domain" description="Tripeptidyl-peptidase II galactose-binding" evidence="15">
    <location>
        <begin position="673"/>
        <end position="758"/>
    </location>
</feature>
<keyword evidence="8 10" id="KW-0720">Serine protease</keyword>
<evidence type="ECO:0000313" key="17">
    <source>
        <dbReference type="RefSeq" id="XP_027193994.1"/>
    </source>
</evidence>
<dbReference type="InterPro" id="IPR000209">
    <property type="entry name" value="Peptidase_S8/S53_dom"/>
</dbReference>
<feature type="active site" description="Charge relay system" evidence="10">
    <location>
        <position position="43"/>
    </location>
</feature>
<dbReference type="Pfam" id="PF21223">
    <property type="entry name" value="TPPII_Ig-like-1"/>
    <property type="match status" value="1"/>
</dbReference>
<dbReference type="Pfam" id="PF21316">
    <property type="entry name" value="TPPII_GBD"/>
    <property type="match status" value="1"/>
</dbReference>
<protein>
    <recommendedName>
        <fullName evidence="4">Tripeptidyl-peptidase 2</fullName>
        <ecNumber evidence="3">3.4.14.10</ecNumber>
    </recommendedName>
    <alternativeName>
        <fullName evidence="9">Tripeptidyl aminopeptidase</fullName>
    </alternativeName>
</protein>
<dbReference type="Gene3D" id="2.20.25.690">
    <property type="match status" value="1"/>
</dbReference>
<dbReference type="PROSITE" id="PS00138">
    <property type="entry name" value="SUBTILASE_SER"/>
    <property type="match status" value="1"/>
</dbReference>
<reference evidence="17" key="1">
    <citation type="submission" date="2025-08" db="UniProtKB">
        <authorList>
            <consortium name="RefSeq"/>
        </authorList>
    </citation>
    <scope>IDENTIFICATION</scope>
    <source>
        <strain evidence="17">Airmid</strain>
    </source>
</reference>
<dbReference type="InterPro" id="IPR050131">
    <property type="entry name" value="Peptidase_S8_subtilisin-like"/>
</dbReference>
<feature type="domain" description="Tripeptidyl-peptidase II first Ig-like" evidence="14">
    <location>
        <begin position="547"/>
        <end position="656"/>
    </location>
</feature>
<dbReference type="InterPro" id="IPR046940">
    <property type="entry name" value="TPPII_Ig-like_sf"/>
</dbReference>
<keyword evidence="16" id="KW-1185">Reference proteome</keyword>
<accession>A0A6P6XQ40</accession>
<dbReference type="InterPro" id="IPR046939">
    <property type="entry name" value="TPPII_C_sf"/>
</dbReference>